<dbReference type="GO" id="GO:0016799">
    <property type="term" value="F:hydrolase activity, hydrolyzing N-glycosyl compounds"/>
    <property type="evidence" value="ECO:0007669"/>
    <property type="project" value="TreeGrafter"/>
</dbReference>
<accession>Q7P439</accession>
<dbReference type="GO" id="GO:0005829">
    <property type="term" value="C:cytosol"/>
    <property type="evidence" value="ECO:0007669"/>
    <property type="project" value="TreeGrafter"/>
</dbReference>
<dbReference type="AlphaFoldDB" id="Q7P439"/>
<dbReference type="EMBL" id="AABF01000141">
    <property type="protein sequence ID" value="EAA23378.1"/>
    <property type="molecule type" value="Genomic_DNA"/>
</dbReference>
<dbReference type="Pfam" id="PF03641">
    <property type="entry name" value="Lysine_decarbox"/>
    <property type="match status" value="1"/>
</dbReference>
<dbReference type="Proteomes" id="UP000006454">
    <property type="component" value="Unassembled WGS sequence"/>
</dbReference>
<comment type="similarity">
    <text evidence="1">Belongs to the LOG family.</text>
</comment>
<evidence type="ECO:0000313" key="2">
    <source>
        <dbReference type="EMBL" id="EAA23378.1"/>
    </source>
</evidence>
<organism evidence="2 3">
    <name type="scientific">Fusobacterium vincentii ATCC 49256</name>
    <dbReference type="NCBI Taxonomy" id="209882"/>
    <lineage>
        <taxon>Bacteria</taxon>
        <taxon>Fusobacteriati</taxon>
        <taxon>Fusobacteriota</taxon>
        <taxon>Fusobacteriia</taxon>
        <taxon>Fusobacteriales</taxon>
        <taxon>Fusobacteriaceae</taxon>
        <taxon>Fusobacterium</taxon>
    </lineage>
</organism>
<evidence type="ECO:0000256" key="1">
    <source>
        <dbReference type="ARBA" id="ARBA00006763"/>
    </source>
</evidence>
<dbReference type="InterPro" id="IPR031100">
    <property type="entry name" value="LOG_fam"/>
</dbReference>
<dbReference type="PANTHER" id="PTHR31223:SF70">
    <property type="entry name" value="LOG FAMILY PROTEIN YJL055W"/>
    <property type="match status" value="1"/>
</dbReference>
<name>Q7P439_FUSVC</name>
<dbReference type="SUPFAM" id="SSF102405">
    <property type="entry name" value="MCP/YpsA-like"/>
    <property type="match status" value="1"/>
</dbReference>
<protein>
    <submittedName>
        <fullName evidence="2">Lysine decarboxylase family</fullName>
    </submittedName>
</protein>
<sequence>MSERKKKMADLADIFIALPGGPGTLEEITEVVSWAVLALHPCPCIFFNFDNYYNHIKDFYDLMVEKGYMKKEARDKILFTDSFEKIEKFIAEYKPPKAREYHGE</sequence>
<dbReference type="GO" id="GO:0009691">
    <property type="term" value="P:cytokinin biosynthetic process"/>
    <property type="evidence" value="ECO:0007669"/>
    <property type="project" value="TreeGrafter"/>
</dbReference>
<reference evidence="2 3" key="1">
    <citation type="journal article" date="2003" name="Genome Res.">
        <title>Genome analysis of F. nucleatum sub spp vincentii and its comparison with the genome of F. nucleatum ATCC 25586.</title>
        <authorList>
            <person name="Kapatral V."/>
            <person name="Ivanova N."/>
            <person name="Anderson I."/>
            <person name="Reznik G."/>
            <person name="Bhattacharyya A."/>
            <person name="Gardner W.L."/>
            <person name="Mikhailova N."/>
            <person name="Lapidus A."/>
            <person name="Larsen N."/>
            <person name="D'Souza M."/>
            <person name="Walunas T."/>
            <person name="Haselkorn R."/>
            <person name="Overbeek R."/>
            <person name="Kyrpides N."/>
        </authorList>
    </citation>
    <scope>NUCLEOTIDE SEQUENCE [LARGE SCALE GENOMIC DNA]</scope>
    <source>
        <strain evidence="2 3">ATCC 49256</strain>
    </source>
</reference>
<dbReference type="Gene3D" id="3.40.50.450">
    <property type="match status" value="1"/>
</dbReference>
<proteinExistence type="inferred from homology"/>
<comment type="caution">
    <text evidence="2">The sequence shown here is derived from an EMBL/GenBank/DDBJ whole genome shotgun (WGS) entry which is preliminary data.</text>
</comment>
<dbReference type="PANTHER" id="PTHR31223">
    <property type="entry name" value="LOG FAMILY PROTEIN YJL055W"/>
    <property type="match status" value="1"/>
</dbReference>
<evidence type="ECO:0000313" key="3">
    <source>
        <dbReference type="Proteomes" id="UP000006454"/>
    </source>
</evidence>
<gene>
    <name evidence="2" type="ORF">FNV0317</name>
</gene>